<evidence type="ECO:0000313" key="1">
    <source>
        <dbReference type="EMBL" id="KAG2381407.1"/>
    </source>
</evidence>
<dbReference type="RefSeq" id="XP_044547087.1">
    <property type="nucleotide sequence ID" value="XM_044696251.1"/>
</dbReference>
<reference evidence="1 2" key="1">
    <citation type="journal article" date="2018" name="BMC Genomics">
        <title>The genome of Naegleria lovaniensis, the basis for a comparative approach to unravel pathogenicity factors of the human pathogenic amoeba N. fowleri.</title>
        <authorList>
            <person name="Liechti N."/>
            <person name="Schurch N."/>
            <person name="Bruggmann R."/>
            <person name="Wittwer M."/>
        </authorList>
    </citation>
    <scope>NUCLEOTIDE SEQUENCE [LARGE SCALE GENOMIC DNA]</scope>
    <source>
        <strain evidence="1 2">ATCC 30569</strain>
    </source>
</reference>
<dbReference type="EMBL" id="PYSW02000027">
    <property type="protein sequence ID" value="KAG2381407.1"/>
    <property type="molecule type" value="Genomic_DNA"/>
</dbReference>
<accession>A0AA88KHR3</accession>
<evidence type="ECO:0000313" key="2">
    <source>
        <dbReference type="Proteomes" id="UP000816034"/>
    </source>
</evidence>
<gene>
    <name evidence="1" type="ORF">C9374_006396</name>
</gene>
<protein>
    <submittedName>
        <fullName evidence="1">Uncharacterized protein</fullName>
    </submittedName>
</protein>
<organism evidence="1 2">
    <name type="scientific">Naegleria lovaniensis</name>
    <name type="common">Amoeba</name>
    <dbReference type="NCBI Taxonomy" id="51637"/>
    <lineage>
        <taxon>Eukaryota</taxon>
        <taxon>Discoba</taxon>
        <taxon>Heterolobosea</taxon>
        <taxon>Tetramitia</taxon>
        <taxon>Eutetramitia</taxon>
        <taxon>Vahlkampfiidae</taxon>
        <taxon>Naegleria</taxon>
    </lineage>
</organism>
<keyword evidence="2" id="KW-1185">Reference proteome</keyword>
<dbReference type="AlphaFoldDB" id="A0AA88KHR3"/>
<dbReference type="Proteomes" id="UP000816034">
    <property type="component" value="Unassembled WGS sequence"/>
</dbReference>
<comment type="caution">
    <text evidence="1">The sequence shown here is derived from an EMBL/GenBank/DDBJ whole genome shotgun (WGS) entry which is preliminary data.</text>
</comment>
<proteinExistence type="predicted"/>
<sequence length="127" mass="15080">MSEEDFSKIYLQLRNFYIELHTMFGISQENNQESHTELNSTFKIRMACHGLSTKQLQEHLDWISIATSENSFQQEEQQKDKEQLSEEILCNKNNKQNIQEKRAQPFKLTPLQRFSCHSLAMQLLKKE</sequence>
<name>A0AA88KHR3_NAELO</name>
<dbReference type="GeneID" id="68098850"/>